<dbReference type="PANTHER" id="PTHR12482:SF62">
    <property type="entry name" value="LIPASE ROG1-RELATED"/>
    <property type="match status" value="1"/>
</dbReference>
<dbReference type="EMBL" id="JAGTXO010000006">
    <property type="protein sequence ID" value="KAG8467306.1"/>
    <property type="molecule type" value="Genomic_DNA"/>
</dbReference>
<dbReference type="InterPro" id="IPR007751">
    <property type="entry name" value="DUF676_lipase-like"/>
</dbReference>
<evidence type="ECO:0000313" key="4">
    <source>
        <dbReference type="Proteomes" id="UP000751190"/>
    </source>
</evidence>
<evidence type="ECO:0000313" key="3">
    <source>
        <dbReference type="EMBL" id="KAG8467306.1"/>
    </source>
</evidence>
<dbReference type="SUPFAM" id="SSF53474">
    <property type="entry name" value="alpha/beta-Hydrolases"/>
    <property type="match status" value="1"/>
</dbReference>
<accession>A0A8J5XEJ2</accession>
<proteinExistence type="predicted"/>
<dbReference type="OrthoDB" id="273452at2759"/>
<evidence type="ECO:0000256" key="1">
    <source>
        <dbReference type="SAM" id="MobiDB-lite"/>
    </source>
</evidence>
<feature type="domain" description="DUF676" evidence="2">
    <location>
        <begin position="15"/>
        <end position="206"/>
    </location>
</feature>
<sequence>MDAAISPAERDAPRSHLVVLVHGVAGLASDLNYLNSLLSARPQLVVLAPRCNEPLLKPFEGIVAGGERLVACILEAIAALPSLRKLSLIGHSLGGLYIRYAAGILYGRCGCTLEPASLITLATPHLGVRRPLGRPLMRGGGFNGLFNLVAERLCSQLGLELTLEDDADEPLLLQLCKGPYLHALRRFGACWLYANVFNDFLVPYCTASIQPYNPYRRGEQPLTVSPLYPHITLASLYRLALRLGQPPAPAIAPTFFPHATGRELPRPDDTGPLVRALTPLSSGALQLEAAIDAASACAARASGVRALPSFARSLSAPAAPGAALDGGRLARRAPPPFGAGLARTASGFVAPLFETGGVSRALSCFAPHLESHARARVHGAGGGVVEGRGVVEGVREAEDEALVEAGDDGANSGLSPSAPARTQSGAREPESEHDGAAEPVDWGRPSALPDSNLAAVVAVRAAASNVSGVSGASLAVGVTSSAPIDTTGWDFSFGSQEDPKRGQLLHMLFCLNSVRWARVDCLFHSPAAHEQIINKNAWTKQLGFDTGDVCRHVDDMLRA</sequence>
<keyword evidence="4" id="KW-1185">Reference proteome</keyword>
<feature type="compositionally biased region" description="Basic and acidic residues" evidence="1">
    <location>
        <begin position="427"/>
        <end position="436"/>
    </location>
</feature>
<protein>
    <recommendedName>
        <fullName evidence="2">DUF676 domain-containing protein</fullName>
    </recommendedName>
</protein>
<dbReference type="Proteomes" id="UP000751190">
    <property type="component" value="Unassembled WGS sequence"/>
</dbReference>
<feature type="compositionally biased region" description="Polar residues" evidence="1">
    <location>
        <begin position="412"/>
        <end position="425"/>
    </location>
</feature>
<reference evidence="3" key="1">
    <citation type="submission" date="2021-05" db="EMBL/GenBank/DDBJ databases">
        <title>The genome of the haptophyte Pavlova lutheri (Diacronema luteri, Pavlovales) - a model for lipid biosynthesis in eukaryotic algae.</title>
        <authorList>
            <person name="Hulatt C.J."/>
            <person name="Posewitz M.C."/>
        </authorList>
    </citation>
    <scope>NUCLEOTIDE SEQUENCE</scope>
    <source>
        <strain evidence="3">NIVA-4/92</strain>
    </source>
</reference>
<comment type="caution">
    <text evidence="3">The sequence shown here is derived from an EMBL/GenBank/DDBJ whole genome shotgun (WGS) entry which is preliminary data.</text>
</comment>
<dbReference type="InterPro" id="IPR029058">
    <property type="entry name" value="AB_hydrolase_fold"/>
</dbReference>
<organism evidence="3 4">
    <name type="scientific">Diacronema lutheri</name>
    <name type="common">Unicellular marine alga</name>
    <name type="synonym">Monochrysis lutheri</name>
    <dbReference type="NCBI Taxonomy" id="2081491"/>
    <lineage>
        <taxon>Eukaryota</taxon>
        <taxon>Haptista</taxon>
        <taxon>Haptophyta</taxon>
        <taxon>Pavlovophyceae</taxon>
        <taxon>Pavlovales</taxon>
        <taxon>Pavlovaceae</taxon>
        <taxon>Diacronema</taxon>
    </lineage>
</organism>
<evidence type="ECO:0000259" key="2">
    <source>
        <dbReference type="Pfam" id="PF05057"/>
    </source>
</evidence>
<feature type="region of interest" description="Disordered" evidence="1">
    <location>
        <begin position="405"/>
        <end position="445"/>
    </location>
</feature>
<name>A0A8J5XEJ2_DIALT</name>
<dbReference type="Gene3D" id="3.40.50.1820">
    <property type="entry name" value="alpha/beta hydrolase"/>
    <property type="match status" value="1"/>
</dbReference>
<dbReference type="InterPro" id="IPR044294">
    <property type="entry name" value="Lipase-like"/>
</dbReference>
<dbReference type="PANTHER" id="PTHR12482">
    <property type="entry name" value="LIPASE ROG1-RELATED-RELATED"/>
    <property type="match status" value="1"/>
</dbReference>
<dbReference type="Pfam" id="PF05057">
    <property type="entry name" value="DUF676"/>
    <property type="match status" value="1"/>
</dbReference>
<gene>
    <name evidence="3" type="ORF">KFE25_000622</name>
</gene>
<dbReference type="AlphaFoldDB" id="A0A8J5XEJ2"/>